<dbReference type="PANTHER" id="PTHR32063">
    <property type="match status" value="1"/>
</dbReference>
<dbReference type="AlphaFoldDB" id="A0A1M6H756"/>
<dbReference type="Gene3D" id="3.30.2090.10">
    <property type="entry name" value="Multidrug efflux transporter AcrB TolC docking domain, DN and DC subdomains"/>
    <property type="match status" value="1"/>
</dbReference>
<dbReference type="Gene3D" id="3.30.70.1320">
    <property type="entry name" value="Multidrug efflux transporter AcrB pore domain like"/>
    <property type="match status" value="1"/>
</dbReference>
<evidence type="ECO:0000313" key="3">
    <source>
        <dbReference type="Proteomes" id="UP000184488"/>
    </source>
</evidence>
<keyword evidence="1" id="KW-0812">Transmembrane</keyword>
<dbReference type="InterPro" id="IPR027463">
    <property type="entry name" value="AcrB_DN_DC_subdom"/>
</dbReference>
<dbReference type="GO" id="GO:0042910">
    <property type="term" value="F:xenobiotic transmembrane transporter activity"/>
    <property type="evidence" value="ECO:0007669"/>
    <property type="project" value="TreeGrafter"/>
</dbReference>
<feature type="transmembrane region" description="Helical" evidence="1">
    <location>
        <begin position="361"/>
        <end position="381"/>
    </location>
</feature>
<dbReference type="PANTHER" id="PTHR32063:SF19">
    <property type="entry name" value="CATION EFFLUX SYSTEM PROTEIN CUSA"/>
    <property type="match status" value="1"/>
</dbReference>
<gene>
    <name evidence="2" type="ORF">SAMN05444363_2900</name>
</gene>
<dbReference type="SUPFAM" id="SSF82693">
    <property type="entry name" value="Multidrug efflux transporter AcrB pore domain, PN1, PN2, PC1 and PC2 subdomains"/>
    <property type="match status" value="2"/>
</dbReference>
<feature type="transmembrane region" description="Helical" evidence="1">
    <location>
        <begin position="331"/>
        <end position="354"/>
    </location>
</feature>
<sequence length="429" mass="47762">MVEKLISFSLKNRFIVLLVAAGLFGWGVYSVQQNPIDAIPDLSENQVIVFTEWMGRSPQVIEAQVTYPLVSNLQGIPKVKNIRGASMFGMSFVYIIFEDNVDTYWARTRVLERLNYAQRLLPQDVVPTLGPDGTGVGHIFWYHLDAKGMDLGEQRALQDWYVKFALQTVPGVAEVASFGGFEKQYQLVLDPLKMQYYNVSMMEVMNAVKSNNNDVGGRKFEMSNMSYIVRGLGYIKNIKDVENIAIKNYNAVPVRVKDIGSIQMGGDLRLGIFDENGKGEVVGGIVVMRYGENADKVIKAVKEKMKEVEKGLPEGVSFKTSYDRSELIEKAIASVKGTLIEEMIAVSLVILIFLFHWRSALIILIQLPISVAVGFILLEAFGISSNIMSLTGIALAIGVVVDDGIVMVENSYRNISEKQEEMANNKESV</sequence>
<feature type="transmembrane region" description="Helical" evidence="1">
    <location>
        <begin position="387"/>
        <end position="408"/>
    </location>
</feature>
<reference evidence="3" key="1">
    <citation type="submission" date="2016-11" db="EMBL/GenBank/DDBJ databases">
        <authorList>
            <person name="Varghese N."/>
            <person name="Submissions S."/>
        </authorList>
    </citation>
    <scope>NUCLEOTIDE SEQUENCE [LARGE SCALE GENOMIC DNA]</scope>
    <source>
        <strain evidence="3">DSM 18829</strain>
    </source>
</reference>
<dbReference type="SUPFAM" id="SSF82714">
    <property type="entry name" value="Multidrug efflux transporter AcrB TolC docking domain, DN and DC subdomains"/>
    <property type="match status" value="1"/>
</dbReference>
<keyword evidence="1" id="KW-0472">Membrane</keyword>
<dbReference type="Gene3D" id="1.20.1640.10">
    <property type="entry name" value="Multidrug efflux transporter AcrB transmembrane domain"/>
    <property type="match status" value="1"/>
</dbReference>
<dbReference type="RefSeq" id="WP_023579481.1">
    <property type="nucleotide sequence ID" value="NZ_FQZI01000007.1"/>
</dbReference>
<protein>
    <submittedName>
        <fullName evidence="2">Heavy metal efflux pump, CzcA family</fullName>
    </submittedName>
</protein>
<dbReference type="Proteomes" id="UP000184488">
    <property type="component" value="Unassembled WGS sequence"/>
</dbReference>
<dbReference type="EMBL" id="FQZI01000007">
    <property type="protein sequence ID" value="SHJ18037.1"/>
    <property type="molecule type" value="Genomic_DNA"/>
</dbReference>
<dbReference type="SUPFAM" id="SSF82866">
    <property type="entry name" value="Multidrug efflux transporter AcrB transmembrane domain"/>
    <property type="match status" value="1"/>
</dbReference>
<dbReference type="GO" id="GO:0005886">
    <property type="term" value="C:plasma membrane"/>
    <property type="evidence" value="ECO:0007669"/>
    <property type="project" value="TreeGrafter"/>
</dbReference>
<keyword evidence="3" id="KW-1185">Reference proteome</keyword>
<dbReference type="OrthoDB" id="9758757at2"/>
<evidence type="ECO:0000313" key="2">
    <source>
        <dbReference type="EMBL" id="SHJ18037.1"/>
    </source>
</evidence>
<evidence type="ECO:0000256" key="1">
    <source>
        <dbReference type="SAM" id="Phobius"/>
    </source>
</evidence>
<dbReference type="STRING" id="415425.SAMN05444363_2900"/>
<organism evidence="2 3">
    <name type="scientific">Flavobacterium terrae</name>
    <dbReference type="NCBI Taxonomy" id="415425"/>
    <lineage>
        <taxon>Bacteria</taxon>
        <taxon>Pseudomonadati</taxon>
        <taxon>Bacteroidota</taxon>
        <taxon>Flavobacteriia</taxon>
        <taxon>Flavobacteriales</taxon>
        <taxon>Flavobacteriaceae</taxon>
        <taxon>Flavobacterium</taxon>
    </lineage>
</organism>
<dbReference type="PRINTS" id="PR00702">
    <property type="entry name" value="ACRIFLAVINRP"/>
</dbReference>
<proteinExistence type="predicted"/>
<dbReference type="Pfam" id="PF00873">
    <property type="entry name" value="ACR_tran"/>
    <property type="match status" value="1"/>
</dbReference>
<dbReference type="Gene3D" id="3.30.70.1430">
    <property type="entry name" value="Multidrug efflux transporter AcrB pore domain"/>
    <property type="match status" value="1"/>
</dbReference>
<keyword evidence="1" id="KW-1133">Transmembrane helix</keyword>
<accession>A0A1M6H756</accession>
<dbReference type="InterPro" id="IPR001036">
    <property type="entry name" value="Acrflvin-R"/>
</dbReference>
<name>A0A1M6H756_9FLAO</name>